<dbReference type="EMBL" id="CP102096">
    <property type="protein sequence ID" value="UUM30265.1"/>
    <property type="molecule type" value="Genomic_DNA"/>
</dbReference>
<dbReference type="Proteomes" id="UP001058602">
    <property type="component" value="Chromosome 1"/>
</dbReference>
<organism evidence="1 2">
    <name type="scientific">Vibrio japonicus</name>
    <dbReference type="NCBI Taxonomy" id="1824638"/>
    <lineage>
        <taxon>Bacteria</taxon>
        <taxon>Pseudomonadati</taxon>
        <taxon>Pseudomonadota</taxon>
        <taxon>Gammaproteobacteria</taxon>
        <taxon>Vibrionales</taxon>
        <taxon>Vibrionaceae</taxon>
        <taxon>Vibrio</taxon>
    </lineage>
</organism>
<proteinExistence type="predicted"/>
<sequence length="74" mass="7985">MGKKSSGRKAIESYIKHEDMVDNAVKLGKANGLDVSPTEGNDPKGDVKVIAKDTKAFLKLLGETIDKNQAKRGE</sequence>
<gene>
    <name evidence="1" type="ORF">NP165_11235</name>
</gene>
<accession>A0ABY5LGK8</accession>
<evidence type="ECO:0000313" key="1">
    <source>
        <dbReference type="EMBL" id="UUM30265.1"/>
    </source>
</evidence>
<name>A0ABY5LGK8_9VIBR</name>
<keyword evidence="2" id="KW-1185">Reference proteome</keyword>
<evidence type="ECO:0000313" key="2">
    <source>
        <dbReference type="Proteomes" id="UP001058602"/>
    </source>
</evidence>
<reference evidence="1" key="1">
    <citation type="submission" date="2022-07" db="EMBL/GenBank/DDBJ databases">
        <title>Complete genome of Vibrio japonicus strain JCM 31412T and phylogenomic assessment of the Nereis clade of the genus Vibrio.</title>
        <authorList>
            <person name="Shlafstein M.D."/>
            <person name="Emsley S.A."/>
            <person name="Ushijima B."/>
            <person name="Videau P."/>
            <person name="Saw J.H."/>
        </authorList>
    </citation>
    <scope>NUCLEOTIDE SEQUENCE</scope>
    <source>
        <strain evidence="1">JCM 31412</strain>
    </source>
</reference>
<dbReference type="RefSeq" id="WP_257084043.1">
    <property type="nucleotide sequence ID" value="NZ_CP102096.1"/>
</dbReference>
<protein>
    <submittedName>
        <fullName evidence="1">Uncharacterized protein</fullName>
    </submittedName>
</protein>